<dbReference type="Gramene" id="rna-AYBTSS11_LOCUS12820">
    <property type="protein sequence ID" value="CAJ1947738.1"/>
    <property type="gene ID" value="gene-AYBTSS11_LOCUS12820"/>
</dbReference>
<dbReference type="GO" id="GO:0016020">
    <property type="term" value="C:membrane"/>
    <property type="evidence" value="ECO:0007669"/>
    <property type="project" value="UniProtKB-SubCell"/>
</dbReference>
<evidence type="ECO:0000256" key="6">
    <source>
        <dbReference type="ARBA" id="ARBA00023136"/>
    </source>
</evidence>
<evidence type="ECO:0000313" key="12">
    <source>
        <dbReference type="Proteomes" id="UP001189624"/>
    </source>
</evidence>
<evidence type="ECO:0000256" key="9">
    <source>
        <dbReference type="SAM" id="MobiDB-lite"/>
    </source>
</evidence>
<protein>
    <recommendedName>
        <fullName evidence="8">MLO-like protein</fullName>
    </recommendedName>
</protein>
<feature type="transmembrane region" description="Helical" evidence="10">
    <location>
        <begin position="17"/>
        <end position="38"/>
    </location>
</feature>
<sequence length="586" mass="66801">MATTKVYERNLEETPTWAVAVVCFVLLAVSIAIEHLIHGIGKWFKKKHKNALFEALEKVKGELMVLGFISLLLSVLQDQISKICVSKQVASTWHPCANPKTSSTSTETEDVSDDIVINSRKLLQLYDSIPRRVLATKGFDKCADKGKVAFVSAYGIHQLHIFIFVLAIFHILQCILTLAFGRTKMRKWRAWENETKTIEYQFYNDPERFRFARDTTFGRRHLNSWSQSTISLAIVSFFRQFFGSVNKIDYLTLRHGFIMAHLAPGSDARFDFQKYIERSLEEDFKVVVGISPVIWFFAVLFLLTNTHGWYSYYWLPFIPFVIILLVGAKLQMIITKMGLRIKDRGEVVKGAPLVQPGDDLFWFNRPRLLLFLIHLVLFQNAFQLAFFSWSTYEFSLHSCFHETTADIVIRLAMGVVNQVLCSYVTLPLYALVTQMGSTMKPTIFNQRVASALKNWHNTARKQVKNSKQTTPFSSRPSTPAYGMSPVHLLQKNLAGKSDSAQTSPRTSNYENEQWDFEGSPSTSNHAAAEETEMQVIEPGSSSVPELPTSSQLEIRNSISTEQSAEFLFHEFLLDNMSEFRSVKGNV</sequence>
<evidence type="ECO:0000256" key="2">
    <source>
        <dbReference type="ARBA" id="ARBA00006574"/>
    </source>
</evidence>
<keyword evidence="12" id="KW-1185">Reference proteome</keyword>
<keyword evidence="8" id="KW-0112">Calmodulin-binding</keyword>
<dbReference type="GO" id="GO:0005516">
    <property type="term" value="F:calmodulin binding"/>
    <property type="evidence" value="ECO:0007669"/>
    <property type="project" value="UniProtKB-KW"/>
</dbReference>
<evidence type="ECO:0000256" key="1">
    <source>
        <dbReference type="ARBA" id="ARBA00004141"/>
    </source>
</evidence>
<feature type="region of interest" description="Disordered" evidence="9">
    <location>
        <begin position="494"/>
        <end position="547"/>
    </location>
</feature>
<keyword evidence="3 8" id="KW-0812">Transmembrane</keyword>
<comment type="subcellular location">
    <subcellularLocation>
        <location evidence="1 8">Membrane</location>
        <topology evidence="1 8">Multi-pass membrane protein</topology>
    </subcellularLocation>
</comment>
<dbReference type="InterPro" id="IPR004326">
    <property type="entry name" value="Mlo"/>
</dbReference>
<gene>
    <name evidence="8" type="primary">MLO</name>
    <name evidence="11" type="ORF">AYBTSS11_LOCUS12820</name>
</gene>
<dbReference type="PANTHER" id="PTHR31942">
    <property type="entry name" value="MLO-LIKE PROTEIN 1"/>
    <property type="match status" value="1"/>
</dbReference>
<dbReference type="AlphaFoldDB" id="A0AA86SF80"/>
<comment type="similarity">
    <text evidence="2 8">Belongs to the MLO family.</text>
</comment>
<evidence type="ECO:0000256" key="8">
    <source>
        <dbReference type="RuleBase" id="RU280816"/>
    </source>
</evidence>
<keyword evidence="4 8" id="KW-0611">Plant defense</keyword>
<keyword evidence="7 8" id="KW-0568">Pathogenesis-related protein</keyword>
<reference evidence="11" key="1">
    <citation type="submission" date="2023-10" db="EMBL/GenBank/DDBJ databases">
        <authorList>
            <person name="Domelevo Entfellner J.-B."/>
        </authorList>
    </citation>
    <scope>NUCLEOTIDE SEQUENCE</scope>
</reference>
<evidence type="ECO:0000313" key="11">
    <source>
        <dbReference type="EMBL" id="CAJ1947738.1"/>
    </source>
</evidence>
<name>A0AA86SF80_9FABA</name>
<comment type="function">
    <text evidence="8">May be involved in modulation of pathogen defense and leaf cell death.</text>
</comment>
<proteinExistence type="inferred from homology"/>
<organism evidence="11 12">
    <name type="scientific">Sphenostylis stenocarpa</name>
    <dbReference type="NCBI Taxonomy" id="92480"/>
    <lineage>
        <taxon>Eukaryota</taxon>
        <taxon>Viridiplantae</taxon>
        <taxon>Streptophyta</taxon>
        <taxon>Embryophyta</taxon>
        <taxon>Tracheophyta</taxon>
        <taxon>Spermatophyta</taxon>
        <taxon>Magnoliopsida</taxon>
        <taxon>eudicotyledons</taxon>
        <taxon>Gunneridae</taxon>
        <taxon>Pentapetalae</taxon>
        <taxon>rosids</taxon>
        <taxon>fabids</taxon>
        <taxon>Fabales</taxon>
        <taxon>Fabaceae</taxon>
        <taxon>Papilionoideae</taxon>
        <taxon>50 kb inversion clade</taxon>
        <taxon>NPAAA clade</taxon>
        <taxon>indigoferoid/millettioid clade</taxon>
        <taxon>Phaseoleae</taxon>
        <taxon>Sphenostylis</taxon>
    </lineage>
</organism>
<evidence type="ECO:0000256" key="10">
    <source>
        <dbReference type="SAM" id="Phobius"/>
    </source>
</evidence>
<feature type="transmembrane region" description="Helical" evidence="10">
    <location>
        <begin position="284"/>
        <end position="303"/>
    </location>
</feature>
<feature type="transmembrane region" description="Helical" evidence="10">
    <location>
        <begin position="309"/>
        <end position="330"/>
    </location>
</feature>
<evidence type="ECO:0000256" key="5">
    <source>
        <dbReference type="ARBA" id="ARBA00022989"/>
    </source>
</evidence>
<keyword evidence="6 8" id="KW-0472">Membrane</keyword>
<feature type="transmembrane region" description="Helical" evidence="10">
    <location>
        <begin position="368"/>
        <end position="387"/>
    </location>
</feature>
<feature type="transmembrane region" description="Helical" evidence="10">
    <location>
        <begin position="407"/>
        <end position="432"/>
    </location>
</feature>
<dbReference type="PANTHER" id="PTHR31942:SF84">
    <property type="entry name" value="MLO-LIKE PROTEIN 12"/>
    <property type="match status" value="1"/>
</dbReference>
<keyword evidence="5 8" id="KW-1133">Transmembrane helix</keyword>
<feature type="compositionally biased region" description="Polar residues" evidence="9">
    <location>
        <begin position="498"/>
        <end position="511"/>
    </location>
</feature>
<feature type="transmembrane region" description="Helical" evidence="10">
    <location>
        <begin position="159"/>
        <end position="180"/>
    </location>
</feature>
<evidence type="ECO:0000256" key="7">
    <source>
        <dbReference type="ARBA" id="ARBA00023265"/>
    </source>
</evidence>
<dbReference type="Proteomes" id="UP001189624">
    <property type="component" value="Chromosome 4"/>
</dbReference>
<evidence type="ECO:0000256" key="3">
    <source>
        <dbReference type="ARBA" id="ARBA00022692"/>
    </source>
</evidence>
<feature type="compositionally biased region" description="Polar residues" evidence="9">
    <location>
        <begin position="465"/>
        <end position="477"/>
    </location>
</feature>
<accession>A0AA86SF80</accession>
<comment type="domain">
    <text evidence="8">The C-terminus contains a calmodulin-binding domain, which binds calmodulin in a calcium-dependent fashion.</text>
</comment>
<dbReference type="EMBL" id="OY731401">
    <property type="protein sequence ID" value="CAJ1947738.1"/>
    <property type="molecule type" value="Genomic_DNA"/>
</dbReference>
<evidence type="ECO:0000256" key="4">
    <source>
        <dbReference type="ARBA" id="ARBA00022821"/>
    </source>
</evidence>
<dbReference type="GO" id="GO:0006952">
    <property type="term" value="P:defense response"/>
    <property type="evidence" value="ECO:0007669"/>
    <property type="project" value="UniProtKB-KW"/>
</dbReference>
<feature type="region of interest" description="Disordered" evidence="9">
    <location>
        <begin position="460"/>
        <end position="482"/>
    </location>
</feature>
<dbReference type="Pfam" id="PF03094">
    <property type="entry name" value="Mlo"/>
    <property type="match status" value="1"/>
</dbReference>